<dbReference type="EMBL" id="RDQH01000339">
    <property type="protein sequence ID" value="RXH78429.1"/>
    <property type="molecule type" value="Genomic_DNA"/>
</dbReference>
<dbReference type="Gene3D" id="1.10.238.10">
    <property type="entry name" value="EF-hand"/>
    <property type="match status" value="1"/>
</dbReference>
<feature type="region of interest" description="Disordered" evidence="2">
    <location>
        <begin position="154"/>
        <end position="225"/>
    </location>
</feature>
<dbReference type="InterPro" id="IPR002048">
    <property type="entry name" value="EF_hand_dom"/>
</dbReference>
<dbReference type="PROSITE" id="PS00018">
    <property type="entry name" value="EF_HAND_1"/>
    <property type="match status" value="1"/>
</dbReference>
<comment type="caution">
    <text evidence="4">The sequence shown here is derived from an EMBL/GenBank/DDBJ whole genome shotgun (WGS) entry which is preliminary data.</text>
</comment>
<feature type="compositionally biased region" description="Low complexity" evidence="2">
    <location>
        <begin position="171"/>
        <end position="181"/>
    </location>
</feature>
<dbReference type="InterPro" id="IPR011992">
    <property type="entry name" value="EF-hand-dom_pair"/>
</dbReference>
<accession>A0A498I6B2</accession>
<evidence type="ECO:0000313" key="4">
    <source>
        <dbReference type="EMBL" id="RXH78429.1"/>
    </source>
</evidence>
<organism evidence="4 5">
    <name type="scientific">Malus domestica</name>
    <name type="common">Apple</name>
    <name type="synonym">Pyrus malus</name>
    <dbReference type="NCBI Taxonomy" id="3750"/>
    <lineage>
        <taxon>Eukaryota</taxon>
        <taxon>Viridiplantae</taxon>
        <taxon>Streptophyta</taxon>
        <taxon>Embryophyta</taxon>
        <taxon>Tracheophyta</taxon>
        <taxon>Spermatophyta</taxon>
        <taxon>Magnoliopsida</taxon>
        <taxon>eudicotyledons</taxon>
        <taxon>Gunneridae</taxon>
        <taxon>Pentapetalae</taxon>
        <taxon>rosids</taxon>
        <taxon>fabids</taxon>
        <taxon>Rosales</taxon>
        <taxon>Rosaceae</taxon>
        <taxon>Amygdaloideae</taxon>
        <taxon>Maleae</taxon>
        <taxon>Malus</taxon>
    </lineage>
</organism>
<feature type="compositionally biased region" description="Pro residues" evidence="2">
    <location>
        <begin position="182"/>
        <end position="208"/>
    </location>
</feature>
<name>A0A498I6B2_MALDO</name>
<proteinExistence type="predicted"/>
<evidence type="ECO:0000256" key="1">
    <source>
        <dbReference type="ARBA" id="ARBA00022837"/>
    </source>
</evidence>
<sequence>MEDLRQTAFAYYKHASTDDQRLVDEFFYEMDLDENDRVSLQEFTEYMERHGDYKHLCNSLFFDEGHEELDFMDVMTLLYIIYSGRPFCNGQCKKFIKGVYFACVKCFDDYATDATNTFNVCPACYADGKYGHGHDKFLDSFLLLQSKRMTALNHRAASVTNESKAPEHGSTSETSNSSSPAPEAPPAPPALPAPPPAPPAPPAPPRPLTPHTSNAMVPVNPRPNNSAGRKALKTIEVLLALGNIFAATQCTIM</sequence>
<feature type="domain" description="EF-hand" evidence="3">
    <location>
        <begin position="18"/>
        <end position="53"/>
    </location>
</feature>
<dbReference type="GO" id="GO:0005509">
    <property type="term" value="F:calcium ion binding"/>
    <property type="evidence" value="ECO:0007669"/>
    <property type="project" value="InterPro"/>
</dbReference>
<evidence type="ECO:0000256" key="2">
    <source>
        <dbReference type="SAM" id="MobiDB-lite"/>
    </source>
</evidence>
<dbReference type="Proteomes" id="UP000290289">
    <property type="component" value="Chromosome 13"/>
</dbReference>
<dbReference type="InterPro" id="IPR018247">
    <property type="entry name" value="EF_Hand_1_Ca_BS"/>
</dbReference>
<dbReference type="STRING" id="3750.A0A498I6B2"/>
<evidence type="ECO:0000259" key="3">
    <source>
        <dbReference type="PROSITE" id="PS50222"/>
    </source>
</evidence>
<keyword evidence="1" id="KW-0106">Calcium</keyword>
<gene>
    <name evidence="4" type="ORF">DVH24_001947</name>
</gene>
<evidence type="ECO:0000313" key="5">
    <source>
        <dbReference type="Proteomes" id="UP000290289"/>
    </source>
</evidence>
<dbReference type="AlphaFoldDB" id="A0A498I6B2"/>
<reference evidence="4 5" key="1">
    <citation type="submission" date="2018-10" db="EMBL/GenBank/DDBJ databases">
        <title>A high-quality apple genome assembly.</title>
        <authorList>
            <person name="Hu J."/>
        </authorList>
    </citation>
    <scope>NUCLEOTIDE SEQUENCE [LARGE SCALE GENOMIC DNA]</scope>
    <source>
        <strain evidence="5">cv. HFTH1</strain>
        <tissue evidence="4">Young leaf</tissue>
    </source>
</reference>
<protein>
    <recommendedName>
        <fullName evidence="3">EF-hand domain-containing protein</fullName>
    </recommendedName>
</protein>
<dbReference type="SUPFAM" id="SSF47473">
    <property type="entry name" value="EF-hand"/>
    <property type="match status" value="1"/>
</dbReference>
<keyword evidence="5" id="KW-1185">Reference proteome</keyword>
<dbReference type="PROSITE" id="PS50222">
    <property type="entry name" value="EF_HAND_2"/>
    <property type="match status" value="1"/>
</dbReference>